<dbReference type="GO" id="GO:0045892">
    <property type="term" value="P:negative regulation of DNA-templated transcription"/>
    <property type="evidence" value="ECO:0007669"/>
    <property type="project" value="UniProtKB-ARBA"/>
</dbReference>
<dbReference type="SUPFAM" id="SSF46689">
    <property type="entry name" value="Homeodomain-like"/>
    <property type="match status" value="1"/>
</dbReference>
<gene>
    <name evidence="4" type="ORF">CACET_c28580</name>
</gene>
<dbReference type="STRING" id="84022.CACET_c28580"/>
<dbReference type="SUPFAM" id="SSF48498">
    <property type="entry name" value="Tetracyclin repressor-like, C-terminal domain"/>
    <property type="match status" value="1"/>
</dbReference>
<dbReference type="PRINTS" id="PR00455">
    <property type="entry name" value="HTHTETR"/>
</dbReference>
<protein>
    <submittedName>
        <fullName evidence="4">Transcriptional regulator TetR family</fullName>
    </submittedName>
</protein>
<accession>A0A0D8IA57</accession>
<dbReference type="RefSeq" id="WP_044824852.1">
    <property type="nucleotide sequence ID" value="NZ_CP009687.1"/>
</dbReference>
<dbReference type="InterPro" id="IPR009057">
    <property type="entry name" value="Homeodomain-like_sf"/>
</dbReference>
<dbReference type="Pfam" id="PF00440">
    <property type="entry name" value="TetR_N"/>
    <property type="match status" value="1"/>
</dbReference>
<dbReference type="InterPro" id="IPR001647">
    <property type="entry name" value="HTH_TetR"/>
</dbReference>
<dbReference type="Proteomes" id="UP000035704">
    <property type="component" value="Chromosome"/>
</dbReference>
<dbReference type="AlphaFoldDB" id="A0A0D8IA57"/>
<dbReference type="EMBL" id="CP009687">
    <property type="protein sequence ID" value="AKL96303.1"/>
    <property type="molecule type" value="Genomic_DNA"/>
</dbReference>
<dbReference type="KEGG" id="cace:CACET_c28580"/>
<dbReference type="PANTHER" id="PTHR30055:SF234">
    <property type="entry name" value="HTH-TYPE TRANSCRIPTIONAL REGULATOR BETI"/>
    <property type="match status" value="1"/>
</dbReference>
<dbReference type="GO" id="GO:0003700">
    <property type="term" value="F:DNA-binding transcription factor activity"/>
    <property type="evidence" value="ECO:0007669"/>
    <property type="project" value="TreeGrafter"/>
</dbReference>
<evidence type="ECO:0000256" key="3">
    <source>
        <dbReference type="ARBA" id="ARBA00023163"/>
    </source>
</evidence>
<proteinExistence type="predicted"/>
<keyword evidence="3" id="KW-0804">Transcription</keyword>
<sequence>MTTQSEIKYNRLMEKAEELFMKLGYKAVSMDEIAEAAGISKMTIYKHFSSKEALFVEVVLNMMQKGVVLIEEKIKKISGTLEKIDFLMGYNMEASKNYSLAFYKDVMSIPYVTEKLLAEKYRISRIIFERIIQEGVEKGEIREVNVSFIVDMLIMMIETFGEKYFNKINTKEEIEGITSAFYDFLKYGLLGGK</sequence>
<keyword evidence="1" id="KW-0805">Transcription regulation</keyword>
<dbReference type="GO" id="GO:0000976">
    <property type="term" value="F:transcription cis-regulatory region binding"/>
    <property type="evidence" value="ECO:0007669"/>
    <property type="project" value="TreeGrafter"/>
</dbReference>
<evidence type="ECO:0000256" key="1">
    <source>
        <dbReference type="ARBA" id="ARBA00023015"/>
    </source>
</evidence>
<organism evidence="4 5">
    <name type="scientific">Clostridium aceticum</name>
    <dbReference type="NCBI Taxonomy" id="84022"/>
    <lineage>
        <taxon>Bacteria</taxon>
        <taxon>Bacillati</taxon>
        <taxon>Bacillota</taxon>
        <taxon>Clostridia</taxon>
        <taxon>Eubacteriales</taxon>
        <taxon>Clostridiaceae</taxon>
        <taxon>Clostridium</taxon>
    </lineage>
</organism>
<evidence type="ECO:0000313" key="4">
    <source>
        <dbReference type="EMBL" id="AKL96303.1"/>
    </source>
</evidence>
<dbReference type="PATRIC" id="fig|84022.5.peg.273"/>
<keyword evidence="5" id="KW-1185">Reference proteome</keyword>
<dbReference type="FunFam" id="1.10.10.60:FF:000141">
    <property type="entry name" value="TetR family transcriptional regulator"/>
    <property type="match status" value="1"/>
</dbReference>
<reference evidence="4 5" key="1">
    <citation type="submission" date="2014-10" db="EMBL/GenBank/DDBJ databases">
        <title>Genome sequence of Clostridium aceticum DSM 1496.</title>
        <authorList>
            <person name="Poehlein A."/>
            <person name="Schiel-Bengelsdorf B."/>
            <person name="Gottschalk G."/>
            <person name="Duerre P."/>
            <person name="Daniel R."/>
        </authorList>
    </citation>
    <scope>NUCLEOTIDE SEQUENCE [LARGE SCALE GENOMIC DNA]</scope>
    <source>
        <strain evidence="4 5">DSM 1496</strain>
    </source>
</reference>
<dbReference type="InterPro" id="IPR050109">
    <property type="entry name" value="HTH-type_TetR-like_transc_reg"/>
</dbReference>
<evidence type="ECO:0000313" key="5">
    <source>
        <dbReference type="Proteomes" id="UP000035704"/>
    </source>
</evidence>
<dbReference type="Gene3D" id="1.10.357.10">
    <property type="entry name" value="Tetracycline Repressor, domain 2"/>
    <property type="match status" value="1"/>
</dbReference>
<evidence type="ECO:0000256" key="2">
    <source>
        <dbReference type="ARBA" id="ARBA00023125"/>
    </source>
</evidence>
<dbReference type="OrthoDB" id="494991at2"/>
<name>A0A0D8IA57_9CLOT</name>
<keyword evidence="2" id="KW-0238">DNA-binding</keyword>
<dbReference type="InterPro" id="IPR036271">
    <property type="entry name" value="Tet_transcr_reg_TetR-rel_C_sf"/>
</dbReference>
<dbReference type="PROSITE" id="PS50977">
    <property type="entry name" value="HTH_TETR_2"/>
    <property type="match status" value="1"/>
</dbReference>
<dbReference type="PANTHER" id="PTHR30055">
    <property type="entry name" value="HTH-TYPE TRANSCRIPTIONAL REGULATOR RUTR"/>
    <property type="match status" value="1"/>
</dbReference>
<dbReference type="Gene3D" id="1.10.10.60">
    <property type="entry name" value="Homeodomain-like"/>
    <property type="match status" value="1"/>
</dbReference>